<dbReference type="InterPro" id="IPR001387">
    <property type="entry name" value="Cro/C1-type_HTH"/>
</dbReference>
<dbReference type="EMBL" id="CP062176">
    <property type="protein sequence ID" value="WXK39655.1"/>
    <property type="molecule type" value="Genomic_DNA"/>
</dbReference>
<dbReference type="Gene3D" id="1.10.260.40">
    <property type="entry name" value="lambda repressor-like DNA-binding domains"/>
    <property type="match status" value="1"/>
</dbReference>
<evidence type="ECO:0000313" key="3">
    <source>
        <dbReference type="EMBL" id="WXK39655.1"/>
    </source>
</evidence>
<evidence type="ECO:0000313" key="4">
    <source>
        <dbReference type="Proteomes" id="UP001493153"/>
    </source>
</evidence>
<dbReference type="InterPro" id="IPR010982">
    <property type="entry name" value="Lambda_DNA-bd_dom_sf"/>
</dbReference>
<dbReference type="PROSITE" id="PS50943">
    <property type="entry name" value="HTH_CROC1"/>
    <property type="match status" value="1"/>
</dbReference>
<dbReference type="Pfam" id="PF01381">
    <property type="entry name" value="HTH_3"/>
    <property type="match status" value="1"/>
</dbReference>
<reference evidence="3 4" key="1">
    <citation type="submission" date="2020-09" db="EMBL/GenBank/DDBJ databases">
        <title>Genome sequences of Mycetohabitans spp.</title>
        <authorList>
            <person name="Carter M.E."/>
            <person name="Carpenter S.C.D."/>
            <person name="Bogdanove A.J."/>
        </authorList>
    </citation>
    <scope>NUCLEOTIDE SEQUENCE [LARGE SCALE GENOMIC DNA]</scope>
    <source>
        <strain evidence="3 4">B12</strain>
    </source>
</reference>
<dbReference type="Proteomes" id="UP001493153">
    <property type="component" value="Chromosome"/>
</dbReference>
<feature type="region of interest" description="Disordered" evidence="1">
    <location>
        <begin position="125"/>
        <end position="161"/>
    </location>
</feature>
<protein>
    <submittedName>
        <fullName evidence="3">Helix-turn-helix transcriptional regulator</fullName>
    </submittedName>
</protein>
<dbReference type="CDD" id="cd00093">
    <property type="entry name" value="HTH_XRE"/>
    <property type="match status" value="1"/>
</dbReference>
<evidence type="ECO:0000259" key="2">
    <source>
        <dbReference type="PROSITE" id="PS50943"/>
    </source>
</evidence>
<dbReference type="RefSeq" id="WP_237070093.1">
    <property type="nucleotide sequence ID" value="NZ_CP062176.1"/>
</dbReference>
<gene>
    <name evidence="3" type="ORF">IHE29_10430</name>
</gene>
<sequence>MSQVGSRLRDERLRIGLSQDEFASVGGVARRSQSAYEADERSPDADYLLAVREIGVDICYVLTGERHQAESGKVGQGDVDEAEVLAMYRQLNEVGKASIHAFLLSCFNTGSMLQTATPRRAKRLAENRRATLDQRTAENVERAKSEIERLRRERAAKAKNK</sequence>
<organism evidence="3 4">
    <name type="scientific">Mycetohabitans rhizoxinica</name>
    <dbReference type="NCBI Taxonomy" id="412963"/>
    <lineage>
        <taxon>Bacteria</taxon>
        <taxon>Pseudomonadati</taxon>
        <taxon>Pseudomonadota</taxon>
        <taxon>Betaproteobacteria</taxon>
        <taxon>Burkholderiales</taxon>
        <taxon>Burkholderiaceae</taxon>
        <taxon>Mycetohabitans</taxon>
    </lineage>
</organism>
<feature type="domain" description="HTH cro/C1-type" evidence="2">
    <location>
        <begin position="8"/>
        <end position="61"/>
    </location>
</feature>
<accession>A0ABZ2PX12</accession>
<dbReference type="SUPFAM" id="SSF47413">
    <property type="entry name" value="lambda repressor-like DNA-binding domains"/>
    <property type="match status" value="1"/>
</dbReference>
<evidence type="ECO:0000256" key="1">
    <source>
        <dbReference type="SAM" id="MobiDB-lite"/>
    </source>
</evidence>
<keyword evidence="4" id="KW-1185">Reference proteome</keyword>
<proteinExistence type="predicted"/>
<name>A0ABZ2PX12_9BURK</name>
<dbReference type="SMART" id="SM00530">
    <property type="entry name" value="HTH_XRE"/>
    <property type="match status" value="1"/>
</dbReference>